<dbReference type="Proteomes" id="UP001367508">
    <property type="component" value="Unassembled WGS sequence"/>
</dbReference>
<comment type="caution">
    <text evidence="7">The sequence shown here is derived from an EMBL/GenBank/DDBJ whole genome shotgun (WGS) entry which is preliminary data.</text>
</comment>
<dbReference type="PANTHER" id="PTHR10334">
    <property type="entry name" value="CYSTEINE-RICH SECRETORY PROTEIN-RELATED"/>
    <property type="match status" value="1"/>
</dbReference>
<dbReference type="AlphaFoldDB" id="A0AAN9MXT1"/>
<comment type="similarity">
    <text evidence="1">Belongs to the CRISP family.</text>
</comment>
<keyword evidence="3" id="KW-0611">Plant defense</keyword>
<dbReference type="InterPro" id="IPR001283">
    <property type="entry name" value="CRISP-related"/>
</dbReference>
<accession>A0AAN9MXT1</accession>
<evidence type="ECO:0000256" key="5">
    <source>
        <dbReference type="SAM" id="SignalP"/>
    </source>
</evidence>
<organism evidence="7 9">
    <name type="scientific">Canavalia gladiata</name>
    <name type="common">Sword bean</name>
    <name type="synonym">Dolichos gladiatus</name>
    <dbReference type="NCBI Taxonomy" id="3824"/>
    <lineage>
        <taxon>Eukaryota</taxon>
        <taxon>Viridiplantae</taxon>
        <taxon>Streptophyta</taxon>
        <taxon>Embryophyta</taxon>
        <taxon>Tracheophyta</taxon>
        <taxon>Spermatophyta</taxon>
        <taxon>Magnoliopsida</taxon>
        <taxon>eudicotyledons</taxon>
        <taxon>Gunneridae</taxon>
        <taxon>Pentapetalae</taxon>
        <taxon>rosids</taxon>
        <taxon>fabids</taxon>
        <taxon>Fabales</taxon>
        <taxon>Fabaceae</taxon>
        <taxon>Papilionoideae</taxon>
        <taxon>50 kb inversion clade</taxon>
        <taxon>NPAAA clade</taxon>
        <taxon>indigoferoid/millettioid clade</taxon>
        <taxon>Phaseoleae</taxon>
        <taxon>Canavalia</taxon>
    </lineage>
</organism>
<dbReference type="Gene3D" id="3.40.33.10">
    <property type="entry name" value="CAP"/>
    <property type="match status" value="1"/>
</dbReference>
<evidence type="ECO:0000256" key="4">
    <source>
        <dbReference type="ARBA" id="ARBA00023157"/>
    </source>
</evidence>
<keyword evidence="2 5" id="KW-0732">Signal</keyword>
<keyword evidence="9" id="KW-1185">Reference proteome</keyword>
<evidence type="ECO:0000313" key="9">
    <source>
        <dbReference type="Proteomes" id="UP001367508"/>
    </source>
</evidence>
<reference evidence="7 9" key="1">
    <citation type="submission" date="2024-01" db="EMBL/GenBank/DDBJ databases">
        <title>The genomes of 5 underutilized Papilionoideae crops provide insights into root nodulation and disease resistanc.</title>
        <authorList>
            <person name="Jiang F."/>
        </authorList>
    </citation>
    <scope>NUCLEOTIDE SEQUENCE [LARGE SCALE GENOMIC DNA]</scope>
    <source>
        <strain evidence="7">LVBAO_FW01</strain>
        <tissue evidence="7">Leaves</tissue>
    </source>
</reference>
<dbReference type="CDD" id="cd05381">
    <property type="entry name" value="CAP_PR-1"/>
    <property type="match status" value="1"/>
</dbReference>
<evidence type="ECO:0000313" key="8">
    <source>
        <dbReference type="EMBL" id="KAK7363014.1"/>
    </source>
</evidence>
<proteinExistence type="inferred from homology"/>
<name>A0AAN9MXT1_CANGL</name>
<sequence length="159" mass="17864">MRMRCRNVVFVTVLSMWWCVCLAQNSPEDFVKAHNKAREEVGVGPVEWDENVANYAKTYMKKMLTDCNMVHSGGTYGENLAGASSELTANDAVNLWLAEKSNYDYNSNSCVNGECMHYTQLVWGETFNIGCAIDKCHNGFTFAICNYDPPGNFVGQKPY</sequence>
<dbReference type="SMART" id="SM00198">
    <property type="entry name" value="SCP"/>
    <property type="match status" value="1"/>
</dbReference>
<dbReference type="GO" id="GO:0098542">
    <property type="term" value="P:defense response to other organism"/>
    <property type="evidence" value="ECO:0007669"/>
    <property type="project" value="UniProtKB-ARBA"/>
</dbReference>
<feature type="signal peptide" evidence="5">
    <location>
        <begin position="1"/>
        <end position="23"/>
    </location>
</feature>
<dbReference type="FunFam" id="3.40.33.10:FF:000006">
    <property type="entry name" value="Putative pathogenesis-related protein 1"/>
    <property type="match status" value="1"/>
</dbReference>
<evidence type="ECO:0000256" key="3">
    <source>
        <dbReference type="ARBA" id="ARBA00022821"/>
    </source>
</evidence>
<feature type="chain" id="PRO_5044711284" description="SCP domain-containing protein" evidence="5">
    <location>
        <begin position="24"/>
        <end position="159"/>
    </location>
</feature>
<dbReference type="SUPFAM" id="SSF55797">
    <property type="entry name" value="PR-1-like"/>
    <property type="match status" value="1"/>
</dbReference>
<evidence type="ECO:0000256" key="2">
    <source>
        <dbReference type="ARBA" id="ARBA00022729"/>
    </source>
</evidence>
<evidence type="ECO:0000313" key="7">
    <source>
        <dbReference type="EMBL" id="KAK7363010.1"/>
    </source>
</evidence>
<dbReference type="InterPro" id="IPR035940">
    <property type="entry name" value="CAP_sf"/>
</dbReference>
<evidence type="ECO:0000259" key="6">
    <source>
        <dbReference type="SMART" id="SM00198"/>
    </source>
</evidence>
<dbReference type="PRINTS" id="PR00837">
    <property type="entry name" value="V5TPXLIKE"/>
</dbReference>
<gene>
    <name evidence="7" type="ORF">VNO77_05138</name>
    <name evidence="8" type="ORF">VNO77_05142</name>
</gene>
<dbReference type="EMBL" id="JAYMYQ010000001">
    <property type="protein sequence ID" value="KAK7363010.1"/>
    <property type="molecule type" value="Genomic_DNA"/>
</dbReference>
<evidence type="ECO:0000256" key="1">
    <source>
        <dbReference type="ARBA" id="ARBA00009923"/>
    </source>
</evidence>
<dbReference type="EMBL" id="JAYMYQ010000001">
    <property type="protein sequence ID" value="KAK7363014.1"/>
    <property type="molecule type" value="Genomic_DNA"/>
</dbReference>
<protein>
    <recommendedName>
        <fullName evidence="6">SCP domain-containing protein</fullName>
    </recommendedName>
</protein>
<keyword evidence="4" id="KW-1015">Disulfide bond</keyword>
<dbReference type="InterPro" id="IPR014044">
    <property type="entry name" value="CAP_dom"/>
</dbReference>
<dbReference type="Pfam" id="PF00188">
    <property type="entry name" value="CAP"/>
    <property type="match status" value="1"/>
</dbReference>
<feature type="domain" description="SCP" evidence="6">
    <location>
        <begin position="25"/>
        <end position="155"/>
    </location>
</feature>